<organism evidence="8 9">
    <name type="scientific">Spirulina subsalsa FACHB-351</name>
    <dbReference type="NCBI Taxonomy" id="234711"/>
    <lineage>
        <taxon>Bacteria</taxon>
        <taxon>Bacillati</taxon>
        <taxon>Cyanobacteriota</taxon>
        <taxon>Cyanophyceae</taxon>
        <taxon>Spirulinales</taxon>
        <taxon>Spirulinaceae</taxon>
        <taxon>Spirulina</taxon>
    </lineage>
</organism>
<keyword evidence="9" id="KW-1185">Reference proteome</keyword>
<feature type="transmembrane region" description="Helical" evidence="6">
    <location>
        <begin position="109"/>
        <end position="127"/>
    </location>
</feature>
<dbReference type="InterPro" id="IPR007016">
    <property type="entry name" value="O-antigen_ligase-rel_domated"/>
</dbReference>
<keyword evidence="2 6" id="KW-0812">Transmembrane</keyword>
<keyword evidence="4 6" id="KW-0472">Membrane</keyword>
<feature type="transmembrane region" description="Helical" evidence="6">
    <location>
        <begin position="156"/>
        <end position="179"/>
    </location>
</feature>
<accession>A0ABT3L8A9</accession>
<feature type="transmembrane region" description="Helical" evidence="6">
    <location>
        <begin position="243"/>
        <end position="260"/>
    </location>
</feature>
<feature type="transmembrane region" description="Helical" evidence="6">
    <location>
        <begin position="52"/>
        <end position="70"/>
    </location>
</feature>
<dbReference type="RefSeq" id="WP_265265590.1">
    <property type="nucleotide sequence ID" value="NZ_JAIHOM010000085.1"/>
</dbReference>
<evidence type="ECO:0000256" key="5">
    <source>
        <dbReference type="SAM" id="MobiDB-lite"/>
    </source>
</evidence>
<evidence type="ECO:0000256" key="1">
    <source>
        <dbReference type="ARBA" id="ARBA00004141"/>
    </source>
</evidence>
<dbReference type="GO" id="GO:0016874">
    <property type="term" value="F:ligase activity"/>
    <property type="evidence" value="ECO:0007669"/>
    <property type="project" value="UniProtKB-KW"/>
</dbReference>
<evidence type="ECO:0000313" key="8">
    <source>
        <dbReference type="EMBL" id="MCW6037724.1"/>
    </source>
</evidence>
<feature type="transmembrane region" description="Helical" evidence="6">
    <location>
        <begin position="14"/>
        <end position="40"/>
    </location>
</feature>
<evidence type="ECO:0000313" key="9">
    <source>
        <dbReference type="Proteomes" id="UP001526426"/>
    </source>
</evidence>
<keyword evidence="3 6" id="KW-1133">Transmembrane helix</keyword>
<evidence type="ECO:0000259" key="7">
    <source>
        <dbReference type="Pfam" id="PF04932"/>
    </source>
</evidence>
<feature type="transmembrane region" description="Helical" evidence="6">
    <location>
        <begin position="219"/>
        <end position="236"/>
    </location>
</feature>
<dbReference type="Pfam" id="PF04932">
    <property type="entry name" value="Wzy_C"/>
    <property type="match status" value="1"/>
</dbReference>
<name>A0ABT3L8A9_9CYAN</name>
<feature type="compositionally biased region" description="Basic and acidic residues" evidence="5">
    <location>
        <begin position="432"/>
        <end position="441"/>
    </location>
</feature>
<evidence type="ECO:0000256" key="6">
    <source>
        <dbReference type="SAM" id="Phobius"/>
    </source>
</evidence>
<feature type="transmembrane region" description="Helical" evidence="6">
    <location>
        <begin position="369"/>
        <end position="387"/>
    </location>
</feature>
<reference evidence="8 9" key="1">
    <citation type="submission" date="2021-08" db="EMBL/GenBank/DDBJ databases">
        <title>Draft genome sequence of Spirulina subsalsa with high tolerance to salinity and hype-accumulation of phycocyanin.</title>
        <authorList>
            <person name="Pei H."/>
            <person name="Jiang L."/>
        </authorList>
    </citation>
    <scope>NUCLEOTIDE SEQUENCE [LARGE SCALE GENOMIC DNA]</scope>
    <source>
        <strain evidence="8 9">FACHB-351</strain>
    </source>
</reference>
<dbReference type="PANTHER" id="PTHR37422">
    <property type="entry name" value="TEICHURONIC ACID BIOSYNTHESIS PROTEIN TUAE"/>
    <property type="match status" value="1"/>
</dbReference>
<protein>
    <submittedName>
        <fullName evidence="8">O-antigen ligase family protein</fullName>
    </submittedName>
</protein>
<keyword evidence="8" id="KW-0436">Ligase</keyword>
<dbReference type="EMBL" id="JAIHOM010000085">
    <property type="protein sequence ID" value="MCW6037724.1"/>
    <property type="molecule type" value="Genomic_DNA"/>
</dbReference>
<feature type="domain" description="O-antigen ligase-related" evidence="7">
    <location>
        <begin position="203"/>
        <end position="349"/>
    </location>
</feature>
<dbReference type="InterPro" id="IPR051533">
    <property type="entry name" value="WaaL-like"/>
</dbReference>
<proteinExistence type="predicted"/>
<evidence type="ECO:0000256" key="3">
    <source>
        <dbReference type="ARBA" id="ARBA00022989"/>
    </source>
</evidence>
<comment type="caution">
    <text evidence="8">The sequence shown here is derived from an EMBL/GenBank/DDBJ whole genome shotgun (WGS) entry which is preliminary data.</text>
</comment>
<feature type="transmembrane region" description="Helical" evidence="6">
    <location>
        <begin position="76"/>
        <end position="97"/>
    </location>
</feature>
<dbReference type="Proteomes" id="UP001526426">
    <property type="component" value="Unassembled WGS sequence"/>
</dbReference>
<sequence length="441" mass="49797">MASLPLQPWVWRCFLLGLFLFPLWPAVGAVGLGLPLLVTWGKHGRTLVKKPLNQALGGLIVLWLLTTVQAEFPLESLLGLGNFIPQFLFFGAIAFFVRTPAQLTPMAWAFTLPALAVVLLGLAQMGLDWATPPGWENLTGWHIIPGGYPVGRMASLFMYANILACYLLLIFNLTLGLWVQQWERWRQNRTAPQTYALIGLSLILVGIAIALILTKSRSAWIFALLSLAAFALYYSWRFLLLTLTSLSTVILWASFLPQWGGETLRQIVPFYFWGRLSGAMYPNVADAHTRLNQWEFCLNLVRERPLLGWGLRNFDPLYHSATQHWLGHPHNLWMMLLAETGIPATLLFCAIVGWILAQTLRQLLHHPSPTLLFAYFMAFISCMGFNGFDVSIFDFRVNVMGWIILGALGGIVHSQRQPPTKNPENPVKLHKNHENRDSQRN</sequence>
<gene>
    <name evidence="8" type="ORF">K4A83_15805</name>
</gene>
<dbReference type="PANTHER" id="PTHR37422:SF13">
    <property type="entry name" value="LIPOPOLYSACCHARIDE BIOSYNTHESIS PROTEIN PA4999-RELATED"/>
    <property type="match status" value="1"/>
</dbReference>
<evidence type="ECO:0000256" key="2">
    <source>
        <dbReference type="ARBA" id="ARBA00022692"/>
    </source>
</evidence>
<feature type="region of interest" description="Disordered" evidence="5">
    <location>
        <begin position="415"/>
        <end position="441"/>
    </location>
</feature>
<feature type="transmembrane region" description="Helical" evidence="6">
    <location>
        <begin position="191"/>
        <end position="213"/>
    </location>
</feature>
<evidence type="ECO:0000256" key="4">
    <source>
        <dbReference type="ARBA" id="ARBA00023136"/>
    </source>
</evidence>
<comment type="subcellular location">
    <subcellularLocation>
        <location evidence="1">Membrane</location>
        <topology evidence="1">Multi-pass membrane protein</topology>
    </subcellularLocation>
</comment>
<feature type="transmembrane region" description="Helical" evidence="6">
    <location>
        <begin position="393"/>
        <end position="412"/>
    </location>
</feature>
<feature type="transmembrane region" description="Helical" evidence="6">
    <location>
        <begin position="332"/>
        <end position="357"/>
    </location>
</feature>